<dbReference type="Gene3D" id="3.20.20.80">
    <property type="entry name" value="Glycosidases"/>
    <property type="match status" value="1"/>
</dbReference>
<dbReference type="Pfam" id="PF03659">
    <property type="entry name" value="Glyco_hydro_71"/>
    <property type="match status" value="1"/>
</dbReference>
<reference evidence="2 3" key="1">
    <citation type="journal article" date="2016" name="Mol. Biol. Evol.">
        <title>Comparative Genomics of Early-Diverging Mushroom-Forming Fungi Provides Insights into the Origins of Lignocellulose Decay Capabilities.</title>
        <authorList>
            <person name="Nagy L.G."/>
            <person name="Riley R."/>
            <person name="Tritt A."/>
            <person name="Adam C."/>
            <person name="Daum C."/>
            <person name="Floudas D."/>
            <person name="Sun H."/>
            <person name="Yadav J.S."/>
            <person name="Pangilinan J."/>
            <person name="Larsson K.H."/>
            <person name="Matsuura K."/>
            <person name="Barry K."/>
            <person name="Labutti K."/>
            <person name="Kuo R."/>
            <person name="Ohm R.A."/>
            <person name="Bhattacharya S.S."/>
            <person name="Shirouzu T."/>
            <person name="Yoshinaga Y."/>
            <person name="Martin F.M."/>
            <person name="Grigoriev I.V."/>
            <person name="Hibbett D.S."/>
        </authorList>
    </citation>
    <scope>NUCLEOTIDE SEQUENCE [LARGE SCALE GENOMIC DNA]</scope>
    <source>
        <strain evidence="2 3">HHB12029</strain>
    </source>
</reference>
<sequence length="435" mass="47285">MRPLSTLVSSVLALALGALAARPSPTTLAARDELPKYAFAHFMVGVVADYVQADWELDMRLAMDMGLDAFALNIGKDSYNKLQLAYAYTAAETTGFKVFLSFDFAYWNNDDLNTIASYLRTFAARTGQLKIGDKSFVSTFFGDGFPWRDAEAAAGVPIYAAPVWGPDALNNNPNVDAGMQWNAWPSANNQPIDANYTTDGDLWWIQNLNGKPYMAPVSPWFFTHYSPTSFNKNWLFLSDYLWGQRWDQILQLKPQFLEIITWNDFGESHYIGPLHPDKPSVYAGGDDGAVQWVTGMPHDGFRDVAAAYISAFKASAPTPNISKDELVYYYRPNPKDAPCSDPLQKPDGADLVADAVFAIALLTAPGTVVITSGANAPVRIDVPAGATTVSAPMGVGKQVFALERGGAAVFSGTGLLEVSNACTVNNFNVFVGTAF</sequence>
<dbReference type="AlphaFoldDB" id="A0A165HAI8"/>
<dbReference type="GO" id="GO:0051118">
    <property type="term" value="F:glucan endo-1,3-alpha-glucosidase activity"/>
    <property type="evidence" value="ECO:0007669"/>
    <property type="project" value="InterPro"/>
</dbReference>
<evidence type="ECO:0000256" key="1">
    <source>
        <dbReference type="SAM" id="SignalP"/>
    </source>
</evidence>
<keyword evidence="3" id="KW-1185">Reference proteome</keyword>
<organism evidence="2 3">
    <name type="scientific">Exidia glandulosa HHB12029</name>
    <dbReference type="NCBI Taxonomy" id="1314781"/>
    <lineage>
        <taxon>Eukaryota</taxon>
        <taxon>Fungi</taxon>
        <taxon>Dikarya</taxon>
        <taxon>Basidiomycota</taxon>
        <taxon>Agaricomycotina</taxon>
        <taxon>Agaricomycetes</taxon>
        <taxon>Auriculariales</taxon>
        <taxon>Exidiaceae</taxon>
        <taxon>Exidia</taxon>
    </lineage>
</organism>
<keyword evidence="1" id="KW-0732">Signal</keyword>
<feature type="signal peptide" evidence="1">
    <location>
        <begin position="1"/>
        <end position="20"/>
    </location>
</feature>
<dbReference type="InterPro" id="IPR005197">
    <property type="entry name" value="Glyco_hydro_71"/>
</dbReference>
<feature type="chain" id="PRO_5007858582" evidence="1">
    <location>
        <begin position="21"/>
        <end position="435"/>
    </location>
</feature>
<dbReference type="EMBL" id="KV426022">
    <property type="protein sequence ID" value="KZV91681.1"/>
    <property type="molecule type" value="Genomic_DNA"/>
</dbReference>
<accession>A0A165HAI8</accession>
<dbReference type="CDD" id="cd11577">
    <property type="entry name" value="GH71"/>
    <property type="match status" value="1"/>
</dbReference>
<dbReference type="Proteomes" id="UP000077266">
    <property type="component" value="Unassembled WGS sequence"/>
</dbReference>
<keyword evidence="2" id="KW-0378">Hydrolase</keyword>
<protein>
    <submittedName>
        <fullName evidence="2">Glycoside hydrolase family 71 protein</fullName>
    </submittedName>
</protein>
<evidence type="ECO:0000313" key="2">
    <source>
        <dbReference type="EMBL" id="KZV91681.1"/>
    </source>
</evidence>
<dbReference type="STRING" id="1314781.A0A165HAI8"/>
<name>A0A165HAI8_EXIGL</name>
<dbReference type="OrthoDB" id="3257981at2759"/>
<evidence type="ECO:0000313" key="3">
    <source>
        <dbReference type="Proteomes" id="UP000077266"/>
    </source>
</evidence>
<gene>
    <name evidence="2" type="ORF">EXIGLDRAFT_719079</name>
</gene>
<proteinExistence type="predicted"/>
<dbReference type="InParanoid" id="A0A165HAI8"/>